<protein>
    <submittedName>
        <fullName evidence="2">Uncharacterized protein</fullName>
    </submittedName>
</protein>
<reference evidence="2 3" key="1">
    <citation type="submission" date="2019-04" db="EMBL/GenBank/DDBJ databases">
        <authorList>
            <person name="Dong K."/>
        </authorList>
    </citation>
    <scope>NUCLEOTIDE SEQUENCE [LARGE SCALE GENOMIC DNA]</scope>
    <source>
        <strain evidence="3">dk3543</strain>
    </source>
</reference>
<dbReference type="AlphaFoldDB" id="A0A4V5TJU0"/>
<keyword evidence="1" id="KW-1133">Transmembrane helix</keyword>
<feature type="transmembrane region" description="Helical" evidence="1">
    <location>
        <begin position="22"/>
        <end position="43"/>
    </location>
</feature>
<feature type="transmembrane region" description="Helical" evidence="1">
    <location>
        <begin position="151"/>
        <end position="169"/>
    </location>
</feature>
<feature type="transmembrane region" description="Helical" evidence="1">
    <location>
        <begin position="181"/>
        <end position="210"/>
    </location>
</feature>
<gene>
    <name evidence="2" type="ORF">FC770_15510</name>
</gene>
<evidence type="ECO:0000256" key="1">
    <source>
        <dbReference type="SAM" id="Phobius"/>
    </source>
</evidence>
<accession>A0A4V5TJU0</accession>
<keyword evidence="1" id="KW-0812">Transmembrane</keyword>
<comment type="caution">
    <text evidence="2">The sequence shown here is derived from an EMBL/GenBank/DDBJ whole genome shotgun (WGS) entry which is preliminary data.</text>
</comment>
<keyword evidence="3" id="KW-1185">Reference proteome</keyword>
<sequence length="232" mass="23660">MLPEWSAESGTPVGGPVTTGRLLGGLALGARALAHLALLALVLRCVPAERLAEGADAVLGRMAPLVHPLCFVADALARAERSRTDLEAHGLGRLAPRWRHAAASAGERARHWRTTTTLDDSGVRARIRLVVLTGVAVAASVLAMTRVVSGAHASVGALALGAVGGLLLSRARCVVRSPSDLAPAGSALLTGVLLTTGVDGTLAALSLLVLPVLCATLPEGDRVASHESAETR</sequence>
<evidence type="ECO:0000313" key="2">
    <source>
        <dbReference type="EMBL" id="TKI60903.1"/>
    </source>
</evidence>
<dbReference type="EMBL" id="SZPY01000004">
    <property type="protein sequence ID" value="TKI60903.1"/>
    <property type="molecule type" value="Genomic_DNA"/>
</dbReference>
<feature type="transmembrane region" description="Helical" evidence="1">
    <location>
        <begin position="127"/>
        <end position="145"/>
    </location>
</feature>
<keyword evidence="1" id="KW-0472">Membrane</keyword>
<organism evidence="2 3">
    <name type="scientific">Nocardioides jishulii</name>
    <dbReference type="NCBI Taxonomy" id="2575440"/>
    <lineage>
        <taxon>Bacteria</taxon>
        <taxon>Bacillati</taxon>
        <taxon>Actinomycetota</taxon>
        <taxon>Actinomycetes</taxon>
        <taxon>Propionibacteriales</taxon>
        <taxon>Nocardioidaceae</taxon>
        <taxon>Nocardioides</taxon>
    </lineage>
</organism>
<name>A0A4V5TJU0_9ACTN</name>
<evidence type="ECO:0000313" key="3">
    <source>
        <dbReference type="Proteomes" id="UP000307808"/>
    </source>
</evidence>
<dbReference type="Proteomes" id="UP000307808">
    <property type="component" value="Unassembled WGS sequence"/>
</dbReference>
<proteinExistence type="predicted"/>